<evidence type="ECO:0000259" key="7">
    <source>
        <dbReference type="PROSITE" id="PS50123"/>
    </source>
</evidence>
<evidence type="ECO:0000256" key="6">
    <source>
        <dbReference type="PIRSR" id="PIRSR000410-1"/>
    </source>
</evidence>
<evidence type="ECO:0000256" key="5">
    <source>
        <dbReference type="PIRNR" id="PIRNR000410"/>
    </source>
</evidence>
<comment type="function">
    <text evidence="5">Methylation of the membrane-bound methyl-accepting chemotaxis proteins (MCP) to form gamma-glutamyl methyl ester residues in MCP.</text>
</comment>
<reference evidence="8 9" key="1">
    <citation type="submission" date="2016-12" db="EMBL/GenBank/DDBJ databases">
        <title>Isolation and genomic insights into novel planktonic Zetaproteobacteria from stratified waters of the Chesapeake Bay.</title>
        <authorList>
            <person name="McAllister S.M."/>
            <person name="Kato S."/>
            <person name="Chan C.S."/>
            <person name="Chiu B.K."/>
            <person name="Field E.K."/>
        </authorList>
    </citation>
    <scope>NUCLEOTIDE SEQUENCE [LARGE SCALE GENOMIC DNA]</scope>
    <source>
        <strain evidence="8 9">CP-8</strain>
    </source>
</reference>
<sequence>MVNEHDFAYIRKLVYDNSAIVLETGKEYLVDSRINPLAKAKGFASLSEFVKKLQQTPYGPLHYDVIEAMTTNETSFFRDAHPFEAMKTTVLPEMAEKLALKKRLNIWSAACSSGQEPYSLAMLANEFFNSQPSWKVSITASDISEEMLSYTKKGHYTQLEINRGLPVTMMVKYFENHGSVWKAKDNIRNMLDFRKLNLSAPWPMMPKMDIIFLRNVLIYFDQETKRGILNKVRNQLHPDGYLFLGSAETTFNLDDSFERKLIGRAVCYQLRK</sequence>
<proteinExistence type="predicted"/>
<evidence type="ECO:0000256" key="1">
    <source>
        <dbReference type="ARBA" id="ARBA00001541"/>
    </source>
</evidence>
<dbReference type="EC" id="2.1.1.80" evidence="5"/>
<keyword evidence="4 5" id="KW-0949">S-adenosyl-L-methionine</keyword>
<name>A0A2K8L9F6_9PROT</name>
<feature type="binding site" evidence="6">
    <location>
        <position position="116"/>
    </location>
    <ligand>
        <name>S-adenosyl-L-methionine</name>
        <dbReference type="ChEBI" id="CHEBI:59789"/>
    </ligand>
</feature>
<dbReference type="KEGG" id="mfn:Ga0123462_2054"/>
<dbReference type="Pfam" id="PF01739">
    <property type="entry name" value="CheR"/>
    <property type="match status" value="1"/>
</dbReference>
<keyword evidence="3 5" id="KW-0808">Transferase</keyword>
<dbReference type="InterPro" id="IPR036804">
    <property type="entry name" value="CheR_N_sf"/>
</dbReference>
<evidence type="ECO:0000313" key="8">
    <source>
        <dbReference type="EMBL" id="ATX82889.1"/>
    </source>
</evidence>
<accession>A0A2K8L9F6</accession>
<dbReference type="SUPFAM" id="SSF53335">
    <property type="entry name" value="S-adenosyl-L-methionine-dependent methyltransferases"/>
    <property type="match status" value="1"/>
</dbReference>
<dbReference type="PRINTS" id="PR00996">
    <property type="entry name" value="CHERMTFRASE"/>
</dbReference>
<feature type="binding site" evidence="6">
    <location>
        <position position="74"/>
    </location>
    <ligand>
        <name>S-adenosyl-L-methionine</name>
        <dbReference type="ChEBI" id="CHEBI:59789"/>
    </ligand>
</feature>
<dbReference type="InterPro" id="IPR026024">
    <property type="entry name" value="Chemotaxis_MeTrfase_CheR"/>
</dbReference>
<dbReference type="SUPFAM" id="SSF47757">
    <property type="entry name" value="Chemotaxis receptor methyltransferase CheR, N-terminal domain"/>
    <property type="match status" value="1"/>
</dbReference>
<dbReference type="GO" id="GO:0008983">
    <property type="term" value="F:protein-glutamate O-methyltransferase activity"/>
    <property type="evidence" value="ECO:0007669"/>
    <property type="project" value="UniProtKB-EC"/>
</dbReference>
<dbReference type="EMBL" id="CP018800">
    <property type="protein sequence ID" value="ATX82889.1"/>
    <property type="molecule type" value="Genomic_DNA"/>
</dbReference>
<dbReference type="PANTHER" id="PTHR24422">
    <property type="entry name" value="CHEMOTAXIS PROTEIN METHYLTRANSFERASE"/>
    <property type="match status" value="1"/>
</dbReference>
<dbReference type="InterPro" id="IPR022641">
    <property type="entry name" value="CheR_N"/>
</dbReference>
<evidence type="ECO:0000256" key="4">
    <source>
        <dbReference type="ARBA" id="ARBA00022691"/>
    </source>
</evidence>
<feature type="binding site" evidence="6">
    <location>
        <position position="72"/>
    </location>
    <ligand>
        <name>S-adenosyl-L-methionine</name>
        <dbReference type="ChEBI" id="CHEBI:59789"/>
    </ligand>
</feature>
<dbReference type="Gene3D" id="1.10.155.10">
    <property type="entry name" value="Chemotaxis receptor methyltransferase CheR, N-terminal domain"/>
    <property type="match status" value="1"/>
</dbReference>
<dbReference type="OrthoDB" id="5292014at2"/>
<dbReference type="AlphaFoldDB" id="A0A2K8L9F6"/>
<dbReference type="InterPro" id="IPR029063">
    <property type="entry name" value="SAM-dependent_MTases_sf"/>
</dbReference>
<protein>
    <recommendedName>
        <fullName evidence="5">Chemotaxis protein methyltransferase</fullName>
        <ecNumber evidence="5">2.1.1.80</ecNumber>
    </recommendedName>
</protein>
<dbReference type="InterPro" id="IPR022642">
    <property type="entry name" value="CheR_C"/>
</dbReference>
<feature type="binding site" evidence="6">
    <location>
        <position position="78"/>
    </location>
    <ligand>
        <name>S-adenosyl-L-methionine</name>
        <dbReference type="ChEBI" id="CHEBI:59789"/>
    </ligand>
</feature>
<dbReference type="Gene3D" id="3.40.50.150">
    <property type="entry name" value="Vaccinia Virus protein VP39"/>
    <property type="match status" value="1"/>
</dbReference>
<dbReference type="SMART" id="SM00138">
    <property type="entry name" value="MeTrc"/>
    <property type="match status" value="1"/>
</dbReference>
<feature type="binding site" evidence="6">
    <location>
        <begin position="214"/>
        <end position="215"/>
    </location>
    <ligand>
        <name>S-adenosyl-L-methionine</name>
        <dbReference type="ChEBI" id="CHEBI:59789"/>
    </ligand>
</feature>
<dbReference type="Proteomes" id="UP000231637">
    <property type="component" value="Chromosome"/>
</dbReference>
<feature type="domain" description="CheR-type methyltransferase" evidence="7">
    <location>
        <begin position="1"/>
        <end position="272"/>
    </location>
</feature>
<feature type="binding site" evidence="6">
    <location>
        <position position="142"/>
    </location>
    <ligand>
        <name>S-adenosyl-L-methionine</name>
        <dbReference type="ChEBI" id="CHEBI:59789"/>
    </ligand>
</feature>
<evidence type="ECO:0000256" key="3">
    <source>
        <dbReference type="ARBA" id="ARBA00022679"/>
    </source>
</evidence>
<dbReference type="InterPro" id="IPR050903">
    <property type="entry name" value="Bact_Chemotaxis_MeTrfase"/>
</dbReference>
<gene>
    <name evidence="8" type="ORF">Ga0123462_2054</name>
</gene>
<feature type="binding site" evidence="6">
    <location>
        <begin position="197"/>
        <end position="198"/>
    </location>
    <ligand>
        <name>S-adenosyl-L-methionine</name>
        <dbReference type="ChEBI" id="CHEBI:59789"/>
    </ligand>
</feature>
<dbReference type="PIRSF" id="PIRSF000410">
    <property type="entry name" value="CheR"/>
    <property type="match status" value="1"/>
</dbReference>
<dbReference type="GO" id="GO:0032259">
    <property type="term" value="P:methylation"/>
    <property type="evidence" value="ECO:0007669"/>
    <property type="project" value="UniProtKB-KW"/>
</dbReference>
<evidence type="ECO:0000313" key="9">
    <source>
        <dbReference type="Proteomes" id="UP000231637"/>
    </source>
</evidence>
<comment type="catalytic activity">
    <reaction evidence="1 5">
        <text>L-glutamyl-[protein] + S-adenosyl-L-methionine = [protein]-L-glutamate 5-O-methyl ester + S-adenosyl-L-homocysteine</text>
        <dbReference type="Rhea" id="RHEA:24452"/>
        <dbReference type="Rhea" id="RHEA-COMP:10208"/>
        <dbReference type="Rhea" id="RHEA-COMP:10311"/>
        <dbReference type="ChEBI" id="CHEBI:29973"/>
        <dbReference type="ChEBI" id="CHEBI:57856"/>
        <dbReference type="ChEBI" id="CHEBI:59789"/>
        <dbReference type="ChEBI" id="CHEBI:82795"/>
        <dbReference type="EC" id="2.1.1.80"/>
    </reaction>
</comment>
<dbReference type="Pfam" id="PF03705">
    <property type="entry name" value="CheR_N"/>
    <property type="match status" value="1"/>
</dbReference>
<dbReference type="RefSeq" id="WP_100266185.1">
    <property type="nucleotide sequence ID" value="NZ_CP018800.1"/>
</dbReference>
<dbReference type="InterPro" id="IPR000780">
    <property type="entry name" value="CheR_MeTrfase"/>
</dbReference>
<keyword evidence="2 5" id="KW-0489">Methyltransferase</keyword>
<dbReference type="PROSITE" id="PS50123">
    <property type="entry name" value="CHER"/>
    <property type="match status" value="1"/>
</dbReference>
<dbReference type="PANTHER" id="PTHR24422:SF21">
    <property type="entry name" value="CHEMOTAXIS PROTEIN METHYLTRANSFERASE 1"/>
    <property type="match status" value="1"/>
</dbReference>
<keyword evidence="9" id="KW-1185">Reference proteome</keyword>
<evidence type="ECO:0000256" key="2">
    <source>
        <dbReference type="ARBA" id="ARBA00022603"/>
    </source>
</evidence>
<organism evidence="8 9">
    <name type="scientific">Mariprofundus ferrinatatus</name>
    <dbReference type="NCBI Taxonomy" id="1921087"/>
    <lineage>
        <taxon>Bacteria</taxon>
        <taxon>Pseudomonadati</taxon>
        <taxon>Pseudomonadota</taxon>
        <taxon>Candidatius Mariprofundia</taxon>
        <taxon>Mariprofundales</taxon>
        <taxon>Mariprofundaceae</taxon>
        <taxon>Mariprofundus</taxon>
    </lineage>
</organism>